<organism evidence="3 4">
    <name type="scientific">Paenibacillus prosopidis</name>
    <dbReference type="NCBI Taxonomy" id="630520"/>
    <lineage>
        <taxon>Bacteria</taxon>
        <taxon>Bacillati</taxon>
        <taxon>Bacillota</taxon>
        <taxon>Bacilli</taxon>
        <taxon>Bacillales</taxon>
        <taxon>Paenibacillaceae</taxon>
        <taxon>Paenibacillus</taxon>
    </lineage>
</organism>
<dbReference type="Gene3D" id="3.30.70.1060">
    <property type="entry name" value="Dimeric alpha+beta barrel"/>
    <property type="match status" value="1"/>
</dbReference>
<evidence type="ECO:0000313" key="3">
    <source>
        <dbReference type="EMBL" id="RCW50278.1"/>
    </source>
</evidence>
<dbReference type="InterPro" id="IPR005545">
    <property type="entry name" value="YCII"/>
</dbReference>
<gene>
    <name evidence="3" type="ORF">DFP97_103298</name>
</gene>
<comment type="caution">
    <text evidence="3">The sequence shown here is derived from an EMBL/GenBank/DDBJ whole genome shotgun (WGS) entry which is preliminary data.</text>
</comment>
<dbReference type="PANTHER" id="PTHR35174:SF3">
    <property type="entry name" value="BLL7171 PROTEIN"/>
    <property type="match status" value="1"/>
</dbReference>
<keyword evidence="4" id="KW-1185">Reference proteome</keyword>
<dbReference type="PANTHER" id="PTHR35174">
    <property type="entry name" value="BLL7171 PROTEIN-RELATED"/>
    <property type="match status" value="1"/>
</dbReference>
<protein>
    <recommendedName>
        <fullName evidence="2">YCII-related domain-containing protein</fullName>
    </recommendedName>
</protein>
<proteinExistence type="inferred from homology"/>
<comment type="similarity">
    <text evidence="1">Belongs to the YciI family.</text>
</comment>
<dbReference type="AlphaFoldDB" id="A0A368W5F8"/>
<dbReference type="Pfam" id="PF03795">
    <property type="entry name" value="YCII"/>
    <property type="match status" value="1"/>
</dbReference>
<accession>A0A368W5F8</accession>
<reference evidence="3 4" key="1">
    <citation type="submission" date="2018-07" db="EMBL/GenBank/DDBJ databases">
        <title>Genomic Encyclopedia of Type Strains, Phase III (KMG-III): the genomes of soil and plant-associated and newly described type strains.</title>
        <authorList>
            <person name="Whitman W."/>
        </authorList>
    </citation>
    <scope>NUCLEOTIDE SEQUENCE [LARGE SCALE GENOMIC DNA]</scope>
    <source>
        <strain evidence="3 4">CECT 7506</strain>
    </source>
</reference>
<feature type="domain" description="YCII-related" evidence="2">
    <location>
        <begin position="1"/>
        <end position="106"/>
    </location>
</feature>
<evidence type="ECO:0000256" key="1">
    <source>
        <dbReference type="ARBA" id="ARBA00007689"/>
    </source>
</evidence>
<dbReference type="InterPro" id="IPR011008">
    <property type="entry name" value="Dimeric_a/b-barrel"/>
</dbReference>
<dbReference type="EMBL" id="QPJD01000003">
    <property type="protein sequence ID" value="RCW50278.1"/>
    <property type="molecule type" value="Genomic_DNA"/>
</dbReference>
<name>A0A368W5F8_9BACL</name>
<dbReference type="Proteomes" id="UP000252415">
    <property type="component" value="Unassembled WGS sequence"/>
</dbReference>
<evidence type="ECO:0000313" key="4">
    <source>
        <dbReference type="Proteomes" id="UP000252415"/>
    </source>
</evidence>
<dbReference type="SUPFAM" id="SSF54909">
    <property type="entry name" value="Dimeric alpha+beta barrel"/>
    <property type="match status" value="1"/>
</dbReference>
<evidence type="ECO:0000259" key="2">
    <source>
        <dbReference type="Pfam" id="PF03795"/>
    </source>
</evidence>
<dbReference type="OrthoDB" id="9807535at2"/>
<sequence>MKFLCLGYLDHEKMDSRPETEINAVMRLCQPHLEEFYNSGQVIMDAGLALESKCLRRENGKVTITDGPFTETKEMIGSVFLIEAQDMEDAIRVASLHPTTQVGEGEQFGWRLEIRPIHYFEKKELSETSKF</sequence>
<dbReference type="RefSeq" id="WP_114379115.1">
    <property type="nucleotide sequence ID" value="NZ_QPJD01000003.1"/>
</dbReference>